<evidence type="ECO:0000256" key="1">
    <source>
        <dbReference type="SAM" id="MobiDB-lite"/>
    </source>
</evidence>
<proteinExistence type="predicted"/>
<evidence type="ECO:0000313" key="3">
    <source>
        <dbReference type="EMBL" id="KAF4627852.1"/>
    </source>
</evidence>
<feature type="transmembrane region" description="Helical" evidence="2">
    <location>
        <begin position="162"/>
        <end position="183"/>
    </location>
</feature>
<accession>A0A8H4VZC6</accession>
<sequence length="389" mass="42298">MSSNPSETLIPTATDFYFANERYNTPFVLPTTKFNPPQPCFTSIVWNPHIALRLAFPLGLTRGIPRELCTSSYGNGDFSMLALSLNSSSTATIEWPASRLTGFPVYSYSIQVRWHSADTFTTGTSTSTLPNSTLPPTRNNSATPYLIAPNPDPNRLSPGLEAIIALAVILTLALIILSVFLFFRSRCRQSRNTRFEADPPSTNSHLQGLGIKSELEAADIHSKLTPNTHGTSELESMSILARPPWNDFLDSGAPLQNHNATTVPAPLSSDTVLKPLPDCAFGGPLVRKPISTSSLPLLILVVISAAHPTSTQPPNTPLPSPTANPQQQVLSTSQPPPPNTQETSEELVQAGNTIAASKSFEEEIERIRGERERLSRFTELGCTEGRLRQ</sequence>
<keyword evidence="2" id="KW-1133">Transmembrane helix</keyword>
<evidence type="ECO:0000313" key="4">
    <source>
        <dbReference type="Proteomes" id="UP000566819"/>
    </source>
</evidence>
<reference evidence="3 4" key="1">
    <citation type="submission" date="2020-03" db="EMBL/GenBank/DDBJ databases">
        <title>Draft Genome Sequence of Cudoniella acicularis.</title>
        <authorList>
            <person name="Buettner E."/>
            <person name="Kellner H."/>
        </authorList>
    </citation>
    <scope>NUCLEOTIDE SEQUENCE [LARGE SCALE GENOMIC DNA]</scope>
    <source>
        <strain evidence="3 4">DSM 108380</strain>
    </source>
</reference>
<protein>
    <submittedName>
        <fullName evidence="3">Uncharacterized protein</fullName>
    </submittedName>
</protein>
<keyword evidence="4" id="KW-1185">Reference proteome</keyword>
<gene>
    <name evidence="3" type="ORF">G7Y89_g10300</name>
</gene>
<name>A0A8H4VZC6_9HELO</name>
<feature type="region of interest" description="Disordered" evidence="1">
    <location>
        <begin position="308"/>
        <end position="361"/>
    </location>
</feature>
<keyword evidence="2" id="KW-0812">Transmembrane</keyword>
<dbReference type="EMBL" id="JAAMPI010000900">
    <property type="protein sequence ID" value="KAF4627852.1"/>
    <property type="molecule type" value="Genomic_DNA"/>
</dbReference>
<keyword evidence="2" id="KW-0472">Membrane</keyword>
<evidence type="ECO:0000256" key="2">
    <source>
        <dbReference type="SAM" id="Phobius"/>
    </source>
</evidence>
<dbReference type="AlphaFoldDB" id="A0A8H4VZC6"/>
<comment type="caution">
    <text evidence="3">The sequence shown here is derived from an EMBL/GenBank/DDBJ whole genome shotgun (WGS) entry which is preliminary data.</text>
</comment>
<dbReference type="Proteomes" id="UP000566819">
    <property type="component" value="Unassembled WGS sequence"/>
</dbReference>
<organism evidence="3 4">
    <name type="scientific">Cudoniella acicularis</name>
    <dbReference type="NCBI Taxonomy" id="354080"/>
    <lineage>
        <taxon>Eukaryota</taxon>
        <taxon>Fungi</taxon>
        <taxon>Dikarya</taxon>
        <taxon>Ascomycota</taxon>
        <taxon>Pezizomycotina</taxon>
        <taxon>Leotiomycetes</taxon>
        <taxon>Helotiales</taxon>
        <taxon>Tricladiaceae</taxon>
        <taxon>Cudoniella</taxon>
    </lineage>
</organism>
<feature type="compositionally biased region" description="Polar residues" evidence="1">
    <location>
        <begin position="323"/>
        <end position="333"/>
    </location>
</feature>